<feature type="compositionally biased region" description="Acidic residues" evidence="1">
    <location>
        <begin position="27"/>
        <end position="36"/>
    </location>
</feature>
<dbReference type="EMBL" id="JAUIZM010000015">
    <property type="protein sequence ID" value="KAK1352761.1"/>
    <property type="molecule type" value="Genomic_DNA"/>
</dbReference>
<dbReference type="AlphaFoldDB" id="A0AAD8LW73"/>
<reference evidence="2" key="1">
    <citation type="submission" date="2023-02" db="EMBL/GenBank/DDBJ databases">
        <title>Genome of toxic invasive species Heracleum sosnowskyi carries increased number of genes despite the absence of recent whole-genome duplications.</title>
        <authorList>
            <person name="Schelkunov M."/>
            <person name="Shtratnikova V."/>
            <person name="Makarenko M."/>
            <person name="Klepikova A."/>
            <person name="Omelchenko D."/>
            <person name="Novikova G."/>
            <person name="Obukhova E."/>
            <person name="Bogdanov V."/>
            <person name="Penin A."/>
            <person name="Logacheva M."/>
        </authorList>
    </citation>
    <scope>NUCLEOTIDE SEQUENCE</scope>
    <source>
        <strain evidence="2">Hsosn_3</strain>
        <tissue evidence="2">Leaf</tissue>
    </source>
</reference>
<reference evidence="2" key="2">
    <citation type="submission" date="2023-05" db="EMBL/GenBank/DDBJ databases">
        <authorList>
            <person name="Schelkunov M.I."/>
        </authorList>
    </citation>
    <scope>NUCLEOTIDE SEQUENCE</scope>
    <source>
        <strain evidence="2">Hsosn_3</strain>
        <tissue evidence="2">Leaf</tissue>
    </source>
</reference>
<feature type="region of interest" description="Disordered" evidence="1">
    <location>
        <begin position="134"/>
        <end position="154"/>
    </location>
</feature>
<evidence type="ECO:0000256" key="1">
    <source>
        <dbReference type="SAM" id="MobiDB-lite"/>
    </source>
</evidence>
<dbReference type="Proteomes" id="UP001237642">
    <property type="component" value="Unassembled WGS sequence"/>
</dbReference>
<accession>A0AAD8LW73</accession>
<feature type="region of interest" description="Disordered" evidence="1">
    <location>
        <begin position="21"/>
        <end position="47"/>
    </location>
</feature>
<organism evidence="2 4">
    <name type="scientific">Heracleum sosnowskyi</name>
    <dbReference type="NCBI Taxonomy" id="360622"/>
    <lineage>
        <taxon>Eukaryota</taxon>
        <taxon>Viridiplantae</taxon>
        <taxon>Streptophyta</taxon>
        <taxon>Embryophyta</taxon>
        <taxon>Tracheophyta</taxon>
        <taxon>Spermatophyta</taxon>
        <taxon>Magnoliopsida</taxon>
        <taxon>eudicotyledons</taxon>
        <taxon>Gunneridae</taxon>
        <taxon>Pentapetalae</taxon>
        <taxon>asterids</taxon>
        <taxon>campanulids</taxon>
        <taxon>Apiales</taxon>
        <taxon>Apiaceae</taxon>
        <taxon>Apioideae</taxon>
        <taxon>apioid superclade</taxon>
        <taxon>Tordylieae</taxon>
        <taxon>Tordyliinae</taxon>
        <taxon>Heracleum</taxon>
    </lineage>
</organism>
<gene>
    <name evidence="3" type="ORF">POM88_053192</name>
    <name evidence="2" type="ORF">POM88_054432</name>
</gene>
<evidence type="ECO:0000313" key="3">
    <source>
        <dbReference type="EMBL" id="KAK1352761.1"/>
    </source>
</evidence>
<proteinExistence type="predicted"/>
<comment type="caution">
    <text evidence="2">The sequence shown here is derived from an EMBL/GenBank/DDBJ whole genome shotgun (WGS) entry which is preliminary data.</text>
</comment>
<feature type="compositionally biased region" description="Polar residues" evidence="1">
    <location>
        <begin position="37"/>
        <end position="47"/>
    </location>
</feature>
<protein>
    <submittedName>
        <fullName evidence="2">Uncharacterized protein</fullName>
    </submittedName>
</protein>
<sequence length="154" mass="17297">MHLVHTSQSIQRAKEAITALPSNADSVEFDDEDSQDTENVGVSETTPSQVGLPDWLFTTNAPFGDFNVEVMRQYQSAMAEHQNADPQRKAVLQQVVASLKLEKMQMLLHRTSIEEVNTQVRDVKDSVNSMLEQLAPTATSRVRQQRITKEDSQV</sequence>
<dbReference type="EMBL" id="JAUIZM010000045">
    <property type="protein sequence ID" value="KAK1351346.1"/>
    <property type="molecule type" value="Genomic_DNA"/>
</dbReference>
<evidence type="ECO:0000313" key="4">
    <source>
        <dbReference type="Proteomes" id="UP001237642"/>
    </source>
</evidence>
<evidence type="ECO:0000313" key="2">
    <source>
        <dbReference type="EMBL" id="KAK1351346.1"/>
    </source>
</evidence>
<keyword evidence="4" id="KW-1185">Reference proteome</keyword>
<name>A0AAD8LW73_9APIA</name>